<feature type="transmembrane region" description="Helical" evidence="1">
    <location>
        <begin position="20"/>
        <end position="43"/>
    </location>
</feature>
<dbReference type="RefSeq" id="WP_183416133.1">
    <property type="nucleotide sequence ID" value="NZ_JACHXA010000003.1"/>
</dbReference>
<dbReference type="InterPro" id="IPR051311">
    <property type="entry name" value="DedA_domain"/>
</dbReference>
<dbReference type="PANTHER" id="PTHR42709">
    <property type="entry name" value="ALKALINE PHOSPHATASE LIKE PROTEIN"/>
    <property type="match status" value="1"/>
</dbReference>
<feature type="transmembrane region" description="Helical" evidence="1">
    <location>
        <begin position="135"/>
        <end position="158"/>
    </location>
</feature>
<keyword evidence="4" id="KW-1185">Reference proteome</keyword>
<keyword evidence="1" id="KW-1133">Transmembrane helix</keyword>
<keyword evidence="1" id="KW-0812">Transmembrane</keyword>
<name>A0A839SUF8_9PROT</name>
<dbReference type="Proteomes" id="UP000581135">
    <property type="component" value="Unassembled WGS sequence"/>
</dbReference>
<organism evidence="3 4">
    <name type="scientific">Limibacillus halophilus</name>
    <dbReference type="NCBI Taxonomy" id="1579333"/>
    <lineage>
        <taxon>Bacteria</taxon>
        <taxon>Pseudomonadati</taxon>
        <taxon>Pseudomonadota</taxon>
        <taxon>Alphaproteobacteria</taxon>
        <taxon>Rhodospirillales</taxon>
        <taxon>Rhodovibrionaceae</taxon>
        <taxon>Limibacillus</taxon>
    </lineage>
</organism>
<feature type="transmembrane region" description="Helical" evidence="1">
    <location>
        <begin position="105"/>
        <end position="123"/>
    </location>
</feature>
<proteinExistence type="predicted"/>
<gene>
    <name evidence="3" type="ORF">FHR98_001609</name>
</gene>
<reference evidence="3 4" key="1">
    <citation type="submission" date="2020-08" db="EMBL/GenBank/DDBJ databases">
        <title>Genomic Encyclopedia of Type Strains, Phase III (KMG-III): the genomes of soil and plant-associated and newly described type strains.</title>
        <authorList>
            <person name="Whitman W."/>
        </authorList>
    </citation>
    <scope>NUCLEOTIDE SEQUENCE [LARGE SCALE GENOMIC DNA]</scope>
    <source>
        <strain evidence="3 4">CECT 8803</strain>
    </source>
</reference>
<dbReference type="Pfam" id="PF09335">
    <property type="entry name" value="VTT_dom"/>
    <property type="match status" value="1"/>
</dbReference>
<dbReference type="InterPro" id="IPR032816">
    <property type="entry name" value="VTT_dom"/>
</dbReference>
<keyword evidence="1" id="KW-0472">Membrane</keyword>
<evidence type="ECO:0000256" key="1">
    <source>
        <dbReference type="SAM" id="Phobius"/>
    </source>
</evidence>
<accession>A0A839SUF8</accession>
<feature type="transmembrane region" description="Helical" evidence="1">
    <location>
        <begin position="55"/>
        <end position="78"/>
    </location>
</feature>
<feature type="domain" description="VTT" evidence="2">
    <location>
        <begin position="52"/>
        <end position="155"/>
    </location>
</feature>
<feature type="transmembrane region" description="Helical" evidence="1">
    <location>
        <begin position="170"/>
        <end position="192"/>
    </location>
</feature>
<dbReference type="AlphaFoldDB" id="A0A839SUF8"/>
<dbReference type="EMBL" id="JACHXA010000003">
    <property type="protein sequence ID" value="MBB3065330.1"/>
    <property type="molecule type" value="Genomic_DNA"/>
</dbReference>
<evidence type="ECO:0000313" key="4">
    <source>
        <dbReference type="Proteomes" id="UP000581135"/>
    </source>
</evidence>
<dbReference type="GO" id="GO:0005886">
    <property type="term" value="C:plasma membrane"/>
    <property type="evidence" value="ECO:0007669"/>
    <property type="project" value="TreeGrafter"/>
</dbReference>
<evidence type="ECO:0000259" key="2">
    <source>
        <dbReference type="Pfam" id="PF09335"/>
    </source>
</evidence>
<evidence type="ECO:0000313" key="3">
    <source>
        <dbReference type="EMBL" id="MBB3065330.1"/>
    </source>
</evidence>
<comment type="caution">
    <text evidence="3">The sequence shown here is derived from an EMBL/GenBank/DDBJ whole genome shotgun (WGS) entry which is preliminary data.</text>
</comment>
<dbReference type="PANTHER" id="PTHR42709:SF11">
    <property type="entry name" value="DEDA FAMILY PROTEIN"/>
    <property type="match status" value="1"/>
</dbReference>
<protein>
    <submittedName>
        <fullName evidence="3">Membrane protein YqaA with SNARE-associated domain</fullName>
    </submittedName>
</protein>
<sequence length="193" mass="21605">MLRKLYDWTLDMAGRRNAMTVLAVVSFIESSFFPIPPDALIVPMIVAERRRAWRVALIASIFSVLGGLFGYAIGFFLFDSIGQPLLDFYGYNEAFAKFQDAYNEWGLWIVASAGFTPLPYKVFTIASGLTQMDLAIFLAASIVSRSARFFLEAAILWYFGPPVRAFVERYLGLVAIGSFALLIGGFITIKYLF</sequence>